<dbReference type="Proteomes" id="UP000198242">
    <property type="component" value="Chromosome I"/>
</dbReference>
<proteinExistence type="predicted"/>
<dbReference type="InterPro" id="IPR029058">
    <property type="entry name" value="AB_hydrolase_fold"/>
</dbReference>
<accession>A0A1C4VXK9</accession>
<feature type="signal peptide" evidence="3">
    <location>
        <begin position="1"/>
        <end position="34"/>
    </location>
</feature>
<dbReference type="PANTHER" id="PTHR43037">
    <property type="entry name" value="UNNAMED PRODUCT-RELATED"/>
    <property type="match status" value="1"/>
</dbReference>
<reference evidence="5" key="1">
    <citation type="submission" date="2016-06" db="EMBL/GenBank/DDBJ databases">
        <authorList>
            <person name="Varghese N."/>
            <person name="Submissions Spin"/>
        </authorList>
    </citation>
    <scope>NUCLEOTIDE SEQUENCE [LARGE SCALE GENOMIC DNA]</scope>
    <source>
        <strain evidence="5">DSM 43909</strain>
    </source>
</reference>
<dbReference type="SUPFAM" id="SSF53474">
    <property type="entry name" value="alpha/beta-Hydrolases"/>
    <property type="match status" value="2"/>
</dbReference>
<dbReference type="NCBIfam" id="TIGR01840">
    <property type="entry name" value="esterase_phb"/>
    <property type="match status" value="1"/>
</dbReference>
<evidence type="ECO:0000313" key="5">
    <source>
        <dbReference type="Proteomes" id="UP000198242"/>
    </source>
</evidence>
<name>A0A1C4VXK9_MICVI</name>
<sequence>MRRSSSILTRLAGAAAGVVLAAATVLAVALPAQAATLTQVTGFGSNPGNLAMYAYRPDNLPANAPAVVLLHGCGQNASGYFANSGWQKYADLWKFTLVVAQQSSANNSSTCFNWFETGDTARGQGEALSIKQMVDYAKTNYGTDAARVYVSGLSAGGAMSAVMLATYPDVFAAGSVIAGVPYRCATSSVAAFSCMNPGVDKTPAQWGDLVRGAYPGYAGKRPRVAIWHGTGDYTVAVANAVESRDQWTNVLGISPTPTSTTSLPAGTSLEVYGSDQVRLYRVSGMGHGTPVDPGSAIDQCGTATSYFLDTICSTYRDALFFGLDGGGSSPSPTPTATASPSPTASPVCVTASNYAHVSAGRAYQSGGYAYALGSNQKMGLYNTYYTSTLKQTAPNYWVIGC</sequence>
<organism evidence="4 5">
    <name type="scientific">Micromonospora viridifaciens</name>
    <dbReference type="NCBI Taxonomy" id="1881"/>
    <lineage>
        <taxon>Bacteria</taxon>
        <taxon>Bacillati</taxon>
        <taxon>Actinomycetota</taxon>
        <taxon>Actinomycetes</taxon>
        <taxon>Micromonosporales</taxon>
        <taxon>Micromonosporaceae</taxon>
        <taxon>Micromonospora</taxon>
    </lineage>
</organism>
<keyword evidence="1 3" id="KW-0732">Signal</keyword>
<keyword evidence="2" id="KW-0378">Hydrolase</keyword>
<dbReference type="EMBL" id="LT607411">
    <property type="protein sequence ID" value="SCE88700.1"/>
    <property type="molecule type" value="Genomic_DNA"/>
</dbReference>
<protein>
    <submittedName>
        <fullName evidence="4">Feruloyl esterase</fullName>
    </submittedName>
</protein>
<evidence type="ECO:0000313" key="4">
    <source>
        <dbReference type="EMBL" id="SCE88700.1"/>
    </source>
</evidence>
<dbReference type="Gene3D" id="3.40.50.1820">
    <property type="entry name" value="alpha/beta hydrolase"/>
    <property type="match status" value="1"/>
</dbReference>
<evidence type="ECO:0000256" key="1">
    <source>
        <dbReference type="ARBA" id="ARBA00022729"/>
    </source>
</evidence>
<evidence type="ECO:0000256" key="3">
    <source>
        <dbReference type="SAM" id="SignalP"/>
    </source>
</evidence>
<dbReference type="AlphaFoldDB" id="A0A1C4VXK9"/>
<gene>
    <name evidence="4" type="ORF">GA0074695_1901</name>
</gene>
<dbReference type="GO" id="GO:0016787">
    <property type="term" value="F:hydrolase activity"/>
    <property type="evidence" value="ECO:0007669"/>
    <property type="project" value="UniProtKB-KW"/>
</dbReference>
<dbReference type="InterPro" id="IPR050955">
    <property type="entry name" value="Plant_Biomass_Hydrol_Est"/>
</dbReference>
<feature type="chain" id="PRO_5008706359" evidence="3">
    <location>
        <begin position="35"/>
        <end position="401"/>
    </location>
</feature>
<dbReference type="RefSeq" id="WP_089005896.1">
    <property type="nucleotide sequence ID" value="NZ_LT607411.1"/>
</dbReference>
<keyword evidence="5" id="KW-1185">Reference proteome</keyword>
<dbReference type="InterPro" id="IPR010126">
    <property type="entry name" value="Esterase_phb"/>
</dbReference>
<dbReference type="GO" id="GO:0005576">
    <property type="term" value="C:extracellular region"/>
    <property type="evidence" value="ECO:0007669"/>
    <property type="project" value="InterPro"/>
</dbReference>
<dbReference type="Pfam" id="PF10503">
    <property type="entry name" value="Esterase_PHB"/>
    <property type="match status" value="1"/>
</dbReference>
<dbReference type="OrthoDB" id="9767239at2"/>
<evidence type="ECO:0000256" key="2">
    <source>
        <dbReference type="ARBA" id="ARBA00022801"/>
    </source>
</evidence>
<dbReference type="PANTHER" id="PTHR43037:SF1">
    <property type="entry name" value="BLL1128 PROTEIN"/>
    <property type="match status" value="1"/>
</dbReference>